<sequence>MLLKGLINIILHITPYLSSSHHTIYYITPSTPLNIIQSAPHPLTYTIPHHILQPGVSATPRQHLNGCTQKRLLVNSKRELV</sequence>
<accession>A0A5B7FC74</accession>
<reference evidence="1 2" key="1">
    <citation type="submission" date="2019-05" db="EMBL/GenBank/DDBJ databases">
        <title>Another draft genome of Portunus trituberculatus and its Hox gene families provides insights of decapod evolution.</title>
        <authorList>
            <person name="Jeong J.-H."/>
            <person name="Song I."/>
            <person name="Kim S."/>
            <person name="Choi T."/>
            <person name="Kim D."/>
            <person name="Ryu S."/>
            <person name="Kim W."/>
        </authorList>
    </citation>
    <scope>NUCLEOTIDE SEQUENCE [LARGE SCALE GENOMIC DNA]</scope>
    <source>
        <tissue evidence="1">Muscle</tissue>
    </source>
</reference>
<name>A0A5B7FC74_PORTR</name>
<dbReference type="AlphaFoldDB" id="A0A5B7FC74"/>
<protein>
    <submittedName>
        <fullName evidence="1">Uncharacterized protein</fullName>
    </submittedName>
</protein>
<evidence type="ECO:0000313" key="2">
    <source>
        <dbReference type="Proteomes" id="UP000324222"/>
    </source>
</evidence>
<evidence type="ECO:0000313" key="1">
    <source>
        <dbReference type="EMBL" id="MPC45220.1"/>
    </source>
</evidence>
<comment type="caution">
    <text evidence="1">The sequence shown here is derived from an EMBL/GenBank/DDBJ whole genome shotgun (WGS) entry which is preliminary data.</text>
</comment>
<proteinExistence type="predicted"/>
<dbReference type="EMBL" id="VSRR010006630">
    <property type="protein sequence ID" value="MPC45220.1"/>
    <property type="molecule type" value="Genomic_DNA"/>
</dbReference>
<dbReference type="Proteomes" id="UP000324222">
    <property type="component" value="Unassembled WGS sequence"/>
</dbReference>
<keyword evidence="2" id="KW-1185">Reference proteome</keyword>
<organism evidence="1 2">
    <name type="scientific">Portunus trituberculatus</name>
    <name type="common">Swimming crab</name>
    <name type="synonym">Neptunus trituberculatus</name>
    <dbReference type="NCBI Taxonomy" id="210409"/>
    <lineage>
        <taxon>Eukaryota</taxon>
        <taxon>Metazoa</taxon>
        <taxon>Ecdysozoa</taxon>
        <taxon>Arthropoda</taxon>
        <taxon>Crustacea</taxon>
        <taxon>Multicrustacea</taxon>
        <taxon>Malacostraca</taxon>
        <taxon>Eumalacostraca</taxon>
        <taxon>Eucarida</taxon>
        <taxon>Decapoda</taxon>
        <taxon>Pleocyemata</taxon>
        <taxon>Brachyura</taxon>
        <taxon>Eubrachyura</taxon>
        <taxon>Portunoidea</taxon>
        <taxon>Portunidae</taxon>
        <taxon>Portuninae</taxon>
        <taxon>Portunus</taxon>
    </lineage>
</organism>
<gene>
    <name evidence="1" type="ORF">E2C01_038912</name>
</gene>